<gene>
    <name evidence="2" type="primary">txxe 302</name>
    <name evidence="2" type="ORF">TXXE_04015</name>
</gene>
<dbReference type="Proteomes" id="UP000681526">
    <property type="component" value="Unassembled WGS sequence"/>
</dbReference>
<evidence type="ECO:0000256" key="1">
    <source>
        <dbReference type="SAM" id="Phobius"/>
    </source>
</evidence>
<accession>A0ABN7RQ62</accession>
<sequence length="75" mass="8380">MKTLTMAAVVITAAVIFLREWPRVGKEKAKERATFLMLLGLSVLLAFFLWRFPRMPGPTDLVEAMFHSMAAALGL</sequence>
<dbReference type="RefSeq" id="WP_213483567.1">
    <property type="nucleotide sequence ID" value="NZ_CAJRAY010000018.1"/>
</dbReference>
<keyword evidence="3" id="KW-1185">Reference proteome</keyword>
<keyword evidence="1" id="KW-0812">Transmembrane</keyword>
<name>A0ABN7RQ62_THEXY</name>
<reference evidence="2 3" key="1">
    <citation type="submission" date="2021-04" db="EMBL/GenBank/DDBJ databases">
        <authorList>
            <person name="Rakotoarivonina H."/>
        </authorList>
    </citation>
    <scope>NUCLEOTIDE SEQUENCE [LARGE SCALE GENOMIC DNA]</scope>
    <source>
        <strain evidence="2 3">XE</strain>
    </source>
</reference>
<evidence type="ECO:0000313" key="2">
    <source>
        <dbReference type="EMBL" id="CAG5080205.1"/>
    </source>
</evidence>
<feature type="transmembrane region" description="Helical" evidence="1">
    <location>
        <begin position="6"/>
        <end position="21"/>
    </location>
</feature>
<dbReference type="EMBL" id="CAJRAY010000018">
    <property type="protein sequence ID" value="CAG5080205.1"/>
    <property type="molecule type" value="Genomic_DNA"/>
</dbReference>
<keyword evidence="1" id="KW-0472">Membrane</keyword>
<organism evidence="2 3">
    <name type="scientific">Thermobacillus xylanilyticus</name>
    <dbReference type="NCBI Taxonomy" id="76633"/>
    <lineage>
        <taxon>Bacteria</taxon>
        <taxon>Bacillati</taxon>
        <taxon>Bacillota</taxon>
        <taxon>Bacilli</taxon>
        <taxon>Bacillales</taxon>
        <taxon>Paenibacillaceae</taxon>
        <taxon>Thermobacillus</taxon>
    </lineage>
</organism>
<feature type="transmembrane region" description="Helical" evidence="1">
    <location>
        <begin position="33"/>
        <end position="52"/>
    </location>
</feature>
<proteinExistence type="predicted"/>
<evidence type="ECO:0000313" key="3">
    <source>
        <dbReference type="Proteomes" id="UP000681526"/>
    </source>
</evidence>
<comment type="caution">
    <text evidence="2">The sequence shown here is derived from an EMBL/GenBank/DDBJ whole genome shotgun (WGS) entry which is preliminary data.</text>
</comment>
<keyword evidence="1" id="KW-1133">Transmembrane helix</keyword>
<protein>
    <submittedName>
        <fullName evidence="2">Uncharacterized protein</fullName>
    </submittedName>
</protein>